<evidence type="ECO:0000313" key="2">
    <source>
        <dbReference type="EMBL" id="CDK98132.1"/>
    </source>
</evidence>
<keyword evidence="3" id="KW-1185">Reference proteome</keyword>
<evidence type="ECO:0000313" key="3">
    <source>
        <dbReference type="Proteomes" id="UP000018922"/>
    </source>
</evidence>
<name>V6EYA2_MAGGM</name>
<protein>
    <recommendedName>
        <fullName evidence="4">DUF1192 domain-containing protein</fullName>
    </recommendedName>
</protein>
<dbReference type="EMBL" id="HG794546">
    <property type="protein sequence ID" value="CDK98132.1"/>
    <property type="molecule type" value="Genomic_DNA"/>
</dbReference>
<dbReference type="STRING" id="1430440.MGMSRv2__0917"/>
<dbReference type="HOGENOM" id="CLU_189918_1_2_5"/>
<dbReference type="Proteomes" id="UP000018922">
    <property type="component" value="Chromosome I"/>
</dbReference>
<reference evidence="2 3" key="1">
    <citation type="journal article" date="2014" name="Genome Announc.">
        <title>Complete genome sequence of Magnetospirillum gryphiswaldense MSR-1.</title>
        <authorList>
            <person name="Wang X."/>
            <person name="Wang Q."/>
            <person name="Zhang W."/>
            <person name="Wang Y."/>
            <person name="Li L."/>
            <person name="Wen T."/>
            <person name="Zhang T."/>
            <person name="Zhang Y."/>
            <person name="Xu J."/>
            <person name="Hu J."/>
            <person name="Li S."/>
            <person name="Liu L."/>
            <person name="Liu J."/>
            <person name="Jiang W."/>
            <person name="Tian J."/>
            <person name="Li Y."/>
            <person name="Schuler D."/>
            <person name="Wang L."/>
            <person name="Li J."/>
        </authorList>
    </citation>
    <scope>NUCLEOTIDE SEQUENCE [LARGE SCALE GENOMIC DNA]</scope>
    <source>
        <strain evidence="3">DSM 6361 / JCM 21280 / NBRC 15271 / MSR-1</strain>
    </source>
</reference>
<gene>
    <name evidence="2" type="ordered locus">MGMSRv2__0917</name>
</gene>
<organism evidence="2 3">
    <name type="scientific">Magnetospirillum gryphiswaldense (strain DSM 6361 / JCM 21280 / NBRC 15271 / MSR-1)</name>
    <dbReference type="NCBI Taxonomy" id="431944"/>
    <lineage>
        <taxon>Bacteria</taxon>
        <taxon>Pseudomonadati</taxon>
        <taxon>Pseudomonadota</taxon>
        <taxon>Alphaproteobacteria</taxon>
        <taxon>Rhodospirillales</taxon>
        <taxon>Rhodospirillaceae</taxon>
        <taxon>Magnetospirillum</taxon>
    </lineage>
</organism>
<dbReference type="Pfam" id="PF06698">
    <property type="entry name" value="DUF1192"/>
    <property type="match status" value="1"/>
</dbReference>
<sequence>MDVDDLDPKKKTAQSRDLGTLGVEELRDYIAQLQAEIIRAEATIAAKEKVKSGAEALFRKA</sequence>
<proteinExistence type="predicted"/>
<dbReference type="KEGG" id="mgy:MGMSRv2__0917"/>
<evidence type="ECO:0008006" key="4">
    <source>
        <dbReference type="Google" id="ProtNLM"/>
    </source>
</evidence>
<keyword evidence="1" id="KW-0175">Coiled coil</keyword>
<feature type="coiled-coil region" evidence="1">
    <location>
        <begin position="23"/>
        <end position="50"/>
    </location>
</feature>
<dbReference type="eggNOG" id="COG5509">
    <property type="taxonomic scope" value="Bacteria"/>
</dbReference>
<accession>V6EYA2</accession>
<dbReference type="AlphaFoldDB" id="V6EYA2"/>
<dbReference type="InterPro" id="IPR009579">
    <property type="entry name" value="DUF1192"/>
</dbReference>
<evidence type="ECO:0000256" key="1">
    <source>
        <dbReference type="SAM" id="Coils"/>
    </source>
</evidence>